<reference evidence="9" key="1">
    <citation type="submission" date="2018-06" db="EMBL/GenBank/DDBJ databases">
        <authorList>
            <person name="Zhirakovskaya E."/>
        </authorList>
    </citation>
    <scope>NUCLEOTIDE SEQUENCE</scope>
</reference>
<feature type="transmembrane region" description="Helical" evidence="7">
    <location>
        <begin position="274"/>
        <end position="300"/>
    </location>
</feature>
<dbReference type="Pfam" id="PF00528">
    <property type="entry name" value="BPD_transp_1"/>
    <property type="match status" value="1"/>
</dbReference>
<name>A0A3B1AER9_9ZZZZ</name>
<dbReference type="PANTHER" id="PTHR30465:SF74">
    <property type="entry name" value="OLIGOPEPTIDE TRANSPORT SYSTEM PERMEASE PROTEIN OPPB"/>
    <property type="match status" value="1"/>
</dbReference>
<dbReference type="InterPro" id="IPR045621">
    <property type="entry name" value="BPD_transp_1_N"/>
</dbReference>
<dbReference type="NCBIfam" id="NF007008">
    <property type="entry name" value="PRK09471.1"/>
    <property type="match status" value="1"/>
</dbReference>
<accession>A0A3B1AER9</accession>
<evidence type="ECO:0000256" key="4">
    <source>
        <dbReference type="ARBA" id="ARBA00022692"/>
    </source>
</evidence>
<dbReference type="SUPFAM" id="SSF161098">
    <property type="entry name" value="MetI-like"/>
    <property type="match status" value="1"/>
</dbReference>
<feature type="transmembrane region" description="Helical" evidence="7">
    <location>
        <begin position="175"/>
        <end position="193"/>
    </location>
</feature>
<dbReference type="Gene3D" id="1.10.3720.10">
    <property type="entry name" value="MetI-like"/>
    <property type="match status" value="1"/>
</dbReference>
<dbReference type="InterPro" id="IPR035906">
    <property type="entry name" value="MetI-like_sf"/>
</dbReference>
<dbReference type="PROSITE" id="PS50928">
    <property type="entry name" value="ABC_TM1"/>
    <property type="match status" value="1"/>
</dbReference>
<dbReference type="PANTHER" id="PTHR30465">
    <property type="entry name" value="INNER MEMBRANE ABC TRANSPORTER"/>
    <property type="match status" value="1"/>
</dbReference>
<evidence type="ECO:0000256" key="7">
    <source>
        <dbReference type="SAM" id="Phobius"/>
    </source>
</evidence>
<proteinExistence type="predicted"/>
<keyword evidence="2" id="KW-0813">Transport</keyword>
<dbReference type="EMBL" id="UOFR01000014">
    <property type="protein sequence ID" value="VAW92384.1"/>
    <property type="molecule type" value="Genomic_DNA"/>
</dbReference>
<keyword evidence="5 7" id="KW-1133">Transmembrane helix</keyword>
<organism evidence="9">
    <name type="scientific">hydrothermal vent metagenome</name>
    <dbReference type="NCBI Taxonomy" id="652676"/>
    <lineage>
        <taxon>unclassified sequences</taxon>
        <taxon>metagenomes</taxon>
        <taxon>ecological metagenomes</taxon>
    </lineage>
</organism>
<evidence type="ECO:0000256" key="3">
    <source>
        <dbReference type="ARBA" id="ARBA00022475"/>
    </source>
</evidence>
<evidence type="ECO:0000256" key="5">
    <source>
        <dbReference type="ARBA" id="ARBA00022989"/>
    </source>
</evidence>
<keyword evidence="3" id="KW-1003">Cell membrane</keyword>
<evidence type="ECO:0000313" key="9">
    <source>
        <dbReference type="EMBL" id="VAW92384.1"/>
    </source>
</evidence>
<dbReference type="CDD" id="cd06261">
    <property type="entry name" value="TM_PBP2"/>
    <property type="match status" value="1"/>
</dbReference>
<keyword evidence="4 7" id="KW-0812">Transmembrane</keyword>
<feature type="transmembrane region" description="Helical" evidence="7">
    <location>
        <begin position="232"/>
        <end position="254"/>
    </location>
</feature>
<evidence type="ECO:0000256" key="2">
    <source>
        <dbReference type="ARBA" id="ARBA00022448"/>
    </source>
</evidence>
<feature type="transmembrane region" description="Helical" evidence="7">
    <location>
        <begin position="141"/>
        <end position="163"/>
    </location>
</feature>
<dbReference type="InterPro" id="IPR000515">
    <property type="entry name" value="MetI-like"/>
</dbReference>
<dbReference type="GO" id="GO:0055085">
    <property type="term" value="P:transmembrane transport"/>
    <property type="evidence" value="ECO:0007669"/>
    <property type="project" value="InterPro"/>
</dbReference>
<gene>
    <name evidence="9" type="ORF">MNBD_GAMMA21-1280</name>
</gene>
<comment type="subcellular location">
    <subcellularLocation>
        <location evidence="1">Cell membrane</location>
        <topology evidence="1">Multi-pass membrane protein</topology>
    </subcellularLocation>
</comment>
<dbReference type="AlphaFoldDB" id="A0A3B1AER9"/>
<dbReference type="GO" id="GO:0005886">
    <property type="term" value="C:plasma membrane"/>
    <property type="evidence" value="ECO:0007669"/>
    <property type="project" value="UniProtKB-SubCell"/>
</dbReference>
<keyword evidence="6 7" id="KW-0472">Membrane</keyword>
<protein>
    <submittedName>
        <fullName evidence="9">Oligopeptide transport system permease protein OppB (TC 3.A.1.5.1)</fullName>
    </submittedName>
</protein>
<feature type="transmembrane region" description="Helical" evidence="7">
    <location>
        <begin position="100"/>
        <end position="121"/>
    </location>
</feature>
<dbReference type="Pfam" id="PF19300">
    <property type="entry name" value="BPD_transp_1_N"/>
    <property type="match status" value="1"/>
</dbReference>
<feature type="domain" description="ABC transmembrane type-1" evidence="8">
    <location>
        <begin position="94"/>
        <end position="297"/>
    </location>
</feature>
<feature type="transmembrane region" description="Helical" evidence="7">
    <location>
        <begin position="9"/>
        <end position="30"/>
    </location>
</feature>
<evidence type="ECO:0000256" key="1">
    <source>
        <dbReference type="ARBA" id="ARBA00004651"/>
    </source>
</evidence>
<evidence type="ECO:0000256" key="6">
    <source>
        <dbReference type="ARBA" id="ARBA00023136"/>
    </source>
</evidence>
<evidence type="ECO:0000259" key="8">
    <source>
        <dbReference type="PROSITE" id="PS50928"/>
    </source>
</evidence>
<sequence length="313" mass="34699">MVTYFFRRLLGAIPTIFLIILISFFLIRLAPGGPFDFDRTLAPEIQANLNAQYHLDKPIYVQFGYYFVDILHGDFGPSFQYKNYTVTELIAQGFPVSLQIGLSAMVLALLIGVAAGMFAAYKQNSRLDHLVMTLSMTGISIPNFVVAPLLILIFAIGFSLLPAGGWNNGAMQNQILPIITLALPLIAYIARISRSSMIEVLRMPYIRTAYSKGLPSFYILTRHALKPMLLPVISYLGPAIAGLITGSVVVEQIYGIPGLGRYFIQGALNRDYTLVMGVVVFYGILIIALNLLVDLLYGWLDPQIRLQGRTDVR</sequence>